<keyword evidence="8" id="KW-0325">Glycoprotein</keyword>
<dbReference type="InterPro" id="IPR003879">
    <property type="entry name" value="Butyrophylin_SPRY"/>
</dbReference>
<dbReference type="InterPro" id="IPR013783">
    <property type="entry name" value="Ig-like_fold"/>
</dbReference>
<dbReference type="PROSITE" id="PS50835">
    <property type="entry name" value="IG_LIKE"/>
    <property type="match status" value="2"/>
</dbReference>
<dbReference type="PANTHER" id="PTHR24100:SF133">
    <property type="entry name" value="BUTYROPHILIN-LIKE PROTEIN 10 PSEUDOGENE-RELATED"/>
    <property type="match status" value="1"/>
</dbReference>
<dbReference type="InterPro" id="IPR003877">
    <property type="entry name" value="SPRY_dom"/>
</dbReference>
<keyword evidence="7" id="KW-1015">Disulfide bond</keyword>
<dbReference type="FunFam" id="2.60.40.10:FF:000088">
    <property type="entry name" value="Butyrophilin subfamily 1 member A1"/>
    <property type="match status" value="1"/>
</dbReference>
<evidence type="ECO:0000256" key="7">
    <source>
        <dbReference type="ARBA" id="ARBA00023157"/>
    </source>
</evidence>
<dbReference type="Pfam" id="PF13765">
    <property type="entry name" value="PRY"/>
    <property type="match status" value="1"/>
</dbReference>
<evidence type="ECO:0000313" key="13">
    <source>
        <dbReference type="EMBL" id="VFV41381.1"/>
    </source>
</evidence>
<evidence type="ECO:0000256" key="9">
    <source>
        <dbReference type="ARBA" id="ARBA00023319"/>
    </source>
</evidence>
<dbReference type="EMBL" id="CAAGRJ010030235">
    <property type="protein sequence ID" value="VFV41381.1"/>
    <property type="molecule type" value="Genomic_DNA"/>
</dbReference>
<dbReference type="InterPro" id="IPR013320">
    <property type="entry name" value="ConA-like_dom_sf"/>
</dbReference>
<evidence type="ECO:0000256" key="1">
    <source>
        <dbReference type="ARBA" id="ARBA00004479"/>
    </source>
</evidence>
<organism evidence="13 14">
    <name type="scientific">Lynx pardinus</name>
    <name type="common">Iberian lynx</name>
    <name type="synonym">Felis pardina</name>
    <dbReference type="NCBI Taxonomy" id="191816"/>
    <lineage>
        <taxon>Eukaryota</taxon>
        <taxon>Metazoa</taxon>
        <taxon>Chordata</taxon>
        <taxon>Craniata</taxon>
        <taxon>Vertebrata</taxon>
        <taxon>Euteleostomi</taxon>
        <taxon>Mammalia</taxon>
        <taxon>Eutheria</taxon>
        <taxon>Laurasiatheria</taxon>
        <taxon>Carnivora</taxon>
        <taxon>Feliformia</taxon>
        <taxon>Felidae</taxon>
        <taxon>Felinae</taxon>
        <taxon>Lynx</taxon>
    </lineage>
</organism>
<dbReference type="GO" id="GO:0009897">
    <property type="term" value="C:external side of plasma membrane"/>
    <property type="evidence" value="ECO:0007669"/>
    <property type="project" value="TreeGrafter"/>
</dbReference>
<dbReference type="Pfam" id="PF07686">
    <property type="entry name" value="V-set"/>
    <property type="match status" value="1"/>
</dbReference>
<dbReference type="InterPro" id="IPR007110">
    <property type="entry name" value="Ig-like_dom"/>
</dbReference>
<keyword evidence="14" id="KW-1185">Reference proteome</keyword>
<evidence type="ECO:0000256" key="5">
    <source>
        <dbReference type="ARBA" id="ARBA00022989"/>
    </source>
</evidence>
<reference evidence="13 14" key="1">
    <citation type="submission" date="2019-01" db="EMBL/GenBank/DDBJ databases">
        <authorList>
            <person name="Alioto T."/>
            <person name="Alioto T."/>
        </authorList>
    </citation>
    <scope>NUCLEOTIDE SEQUENCE [LARGE SCALE GENOMIC DNA]</scope>
</reference>
<feature type="domain" description="Ig-like" evidence="12">
    <location>
        <begin position="108"/>
        <end position="196"/>
    </location>
</feature>
<dbReference type="InterPro" id="IPR001870">
    <property type="entry name" value="B30.2/SPRY"/>
</dbReference>
<dbReference type="SMART" id="SM00409">
    <property type="entry name" value="IG"/>
    <property type="match status" value="1"/>
</dbReference>
<dbReference type="PROSITE" id="PS50188">
    <property type="entry name" value="B302_SPRY"/>
    <property type="match status" value="1"/>
</dbReference>
<gene>
    <name evidence="13" type="ORF">LYPA_23C005362</name>
</gene>
<evidence type="ECO:0000256" key="10">
    <source>
        <dbReference type="SAM" id="MobiDB-lite"/>
    </source>
</evidence>
<comment type="similarity">
    <text evidence="2">Belongs to the immunoglobulin superfamily. BTN/MOG family.</text>
</comment>
<dbReference type="InterPro" id="IPR053896">
    <property type="entry name" value="BTN3A2-like_Ig-C"/>
</dbReference>
<dbReference type="Gene3D" id="2.60.120.920">
    <property type="match status" value="1"/>
</dbReference>
<dbReference type="FunFam" id="2.60.40.10:FF:000208">
    <property type="entry name" value="Butyrophilin subfamily 1 member A1"/>
    <property type="match status" value="1"/>
</dbReference>
<dbReference type="GO" id="GO:0005102">
    <property type="term" value="F:signaling receptor binding"/>
    <property type="evidence" value="ECO:0007669"/>
    <property type="project" value="TreeGrafter"/>
</dbReference>
<evidence type="ECO:0008006" key="15">
    <source>
        <dbReference type="Google" id="ProtNLM"/>
    </source>
</evidence>
<evidence type="ECO:0000256" key="8">
    <source>
        <dbReference type="ARBA" id="ARBA00023180"/>
    </source>
</evidence>
<evidence type="ECO:0000256" key="6">
    <source>
        <dbReference type="ARBA" id="ARBA00023136"/>
    </source>
</evidence>
<dbReference type="PANTHER" id="PTHR24100">
    <property type="entry name" value="BUTYROPHILIN"/>
    <property type="match status" value="1"/>
</dbReference>
<dbReference type="InterPro" id="IPR013106">
    <property type="entry name" value="Ig_V-set"/>
</dbReference>
<keyword evidence="3" id="KW-0812">Transmembrane</keyword>
<dbReference type="InterPro" id="IPR050504">
    <property type="entry name" value="IgSF_BTN/MOG"/>
</dbReference>
<accession>A0A485P4F6</accession>
<dbReference type="FunFam" id="2.60.120.920:FF:000004">
    <property type="entry name" value="Butyrophilin subfamily 1 member A1"/>
    <property type="match status" value="1"/>
</dbReference>
<dbReference type="InterPro" id="IPR006574">
    <property type="entry name" value="PRY"/>
</dbReference>
<keyword evidence="4" id="KW-0732">Signal</keyword>
<name>A0A485P4F6_LYNPA</name>
<dbReference type="SMART" id="SM00406">
    <property type="entry name" value="IGv"/>
    <property type="match status" value="1"/>
</dbReference>
<dbReference type="Gene3D" id="2.60.40.10">
    <property type="entry name" value="Immunoglobulins"/>
    <property type="match status" value="2"/>
</dbReference>
<dbReference type="Proteomes" id="UP000386466">
    <property type="component" value="Unassembled WGS sequence"/>
</dbReference>
<evidence type="ECO:0000259" key="12">
    <source>
        <dbReference type="PROSITE" id="PS50835"/>
    </source>
</evidence>
<feature type="region of interest" description="Disordered" evidence="10">
    <location>
        <begin position="405"/>
        <end position="428"/>
    </location>
</feature>
<evidence type="ECO:0000256" key="3">
    <source>
        <dbReference type="ARBA" id="ARBA00022692"/>
    </source>
</evidence>
<feature type="domain" description="Ig-like" evidence="12">
    <location>
        <begin position="1"/>
        <end position="96"/>
    </location>
</feature>
<keyword evidence="5" id="KW-1133">Transmembrane helix</keyword>
<feature type="domain" description="B30.2/SPRY" evidence="11">
    <location>
        <begin position="181"/>
        <end position="406"/>
    </location>
</feature>
<proteinExistence type="inferred from homology"/>
<keyword evidence="6" id="KW-0472">Membrane</keyword>
<dbReference type="GO" id="GO:0001817">
    <property type="term" value="P:regulation of cytokine production"/>
    <property type="evidence" value="ECO:0007669"/>
    <property type="project" value="TreeGrafter"/>
</dbReference>
<evidence type="ECO:0000313" key="14">
    <source>
        <dbReference type="Proteomes" id="UP000386466"/>
    </source>
</evidence>
<dbReference type="InterPro" id="IPR036179">
    <property type="entry name" value="Ig-like_dom_sf"/>
</dbReference>
<dbReference type="Pfam" id="PF00622">
    <property type="entry name" value="SPRY"/>
    <property type="match status" value="1"/>
</dbReference>
<evidence type="ECO:0000256" key="4">
    <source>
        <dbReference type="ARBA" id="ARBA00022729"/>
    </source>
</evidence>
<protein>
    <recommendedName>
        <fullName evidence="15">Butyrophilin-like protein 10</fullName>
    </recommendedName>
</protein>
<keyword evidence="9" id="KW-0393">Immunoglobulin domain</keyword>
<dbReference type="GO" id="GO:0050852">
    <property type="term" value="P:T cell receptor signaling pathway"/>
    <property type="evidence" value="ECO:0007669"/>
    <property type="project" value="TreeGrafter"/>
</dbReference>
<dbReference type="SUPFAM" id="SSF49899">
    <property type="entry name" value="Concanavalin A-like lectins/glucanases"/>
    <property type="match status" value="1"/>
</dbReference>
<comment type="subcellular location">
    <subcellularLocation>
        <location evidence="1">Membrane</location>
        <topology evidence="1">Single-pass type I membrane protein</topology>
    </subcellularLocation>
</comment>
<dbReference type="AlphaFoldDB" id="A0A485P4F6"/>
<evidence type="ECO:0000256" key="2">
    <source>
        <dbReference type="ARBA" id="ARBA00007591"/>
    </source>
</evidence>
<evidence type="ECO:0000259" key="11">
    <source>
        <dbReference type="PROSITE" id="PS50188"/>
    </source>
</evidence>
<dbReference type="InterPro" id="IPR003599">
    <property type="entry name" value="Ig_sub"/>
</dbReference>
<sequence length="428" mass="47678">MVGESVQLQCHLSLNISAEDMEVRWYRKEPSPAVHLRKKGRDMPEEQMWQYKGRTTFWTAGLAHDQAVLTIHNVTVFDNGTFHCKFKESIGSAEATLWLRVAGLGSEPRIQVRAGRDEGIRAECTSEGWYPEPQVEWRDFRGQTLPSTTNLTVSPTTGLFAVVSNVIVWDRDVGNLSCSISNPLLQERMETKSHLPGQVPKSFPSMAWRAVVPVILIVVGLVAAVLWQEPPVFSGNIRGTGIGCMSPSLDPDTASPKLALSEDRKTVRQLFFEQELPDNPADSTGTPVCWVGHRKTRNLGMCLESLDWTGRILKAPQHGLWALELYKKGFWALAFPRVRLHPSEPLHRVGVFLDCDAGRISFYSMGNGSLIYAFSGLSFSAPLRPFFCLWTHDPSPLTICSEWQSPEALGPPQGEGQDRVGTLLQQDP</sequence>
<dbReference type="SMART" id="SM00449">
    <property type="entry name" value="SPRY"/>
    <property type="match status" value="1"/>
</dbReference>
<dbReference type="PRINTS" id="PR01407">
    <property type="entry name" value="BUTYPHLNCDUF"/>
</dbReference>
<dbReference type="InterPro" id="IPR043136">
    <property type="entry name" value="B30.2/SPRY_sf"/>
</dbReference>
<dbReference type="Pfam" id="PF22705">
    <property type="entry name" value="C2-set_3"/>
    <property type="match status" value="1"/>
</dbReference>
<dbReference type="SUPFAM" id="SSF48726">
    <property type="entry name" value="Immunoglobulin"/>
    <property type="match status" value="2"/>
</dbReference>